<dbReference type="EMBL" id="BMHQ01000012">
    <property type="protein sequence ID" value="GGE25802.1"/>
    <property type="molecule type" value="Genomic_DNA"/>
</dbReference>
<evidence type="ECO:0000259" key="2">
    <source>
        <dbReference type="SMART" id="SM00829"/>
    </source>
</evidence>
<dbReference type="InterPro" id="IPR020843">
    <property type="entry name" value="ER"/>
</dbReference>
<dbReference type="GO" id="GO:0016628">
    <property type="term" value="F:oxidoreductase activity, acting on the CH-CH group of donors, NAD or NADP as acceptor"/>
    <property type="evidence" value="ECO:0007669"/>
    <property type="project" value="InterPro"/>
</dbReference>
<evidence type="ECO:0000256" key="1">
    <source>
        <dbReference type="ARBA" id="ARBA00023002"/>
    </source>
</evidence>
<dbReference type="Gene3D" id="3.40.50.720">
    <property type="entry name" value="NAD(P)-binding Rossmann-like Domain"/>
    <property type="match status" value="1"/>
</dbReference>
<reference evidence="3" key="2">
    <citation type="submission" date="2020-09" db="EMBL/GenBank/DDBJ databases">
        <authorList>
            <person name="Sun Q."/>
            <person name="Zhou Y."/>
        </authorList>
    </citation>
    <scope>NUCLEOTIDE SEQUENCE</scope>
    <source>
        <strain evidence="3">CGMCC 1.15179</strain>
    </source>
</reference>
<dbReference type="FunFam" id="3.40.50.720:FF:000121">
    <property type="entry name" value="Prostaglandin reductase 2"/>
    <property type="match status" value="1"/>
</dbReference>
<sequence>MAQTNRQILFMQRPKGMPNDAVFQMTETAIPELQEGEVLVRTVYLSVDPYMRGRMNDRKSYIPPFELNQPLTGGVVGQVEKSRHPEFVEGDIVAGMMDWADYSVVKGDKLNKVNTGLAPISTALGVLGMPGLTAYFGLLDIGQPKEGETVVVSGAAGAVGSIVGQIAKLKGCRVVGIAGSQEKVNYLIDELGFDGVINYKTDDVKQALKEACSDGVDVYFDNVGGDISDAVMSLINYQARIVLCGQISLYNLEKPDVGPRMQGQLLINSALMKGFIVRDYQDRFKEGISQLAEWVAQGKIGYRENIVEGLENAPDAFLGLFKGENIGKQLVKVSEVK</sequence>
<protein>
    <submittedName>
        <fullName evidence="3">Putative NADP-dependent oxidoreductase YfmJ</fullName>
    </submittedName>
</protein>
<dbReference type="InterPro" id="IPR011032">
    <property type="entry name" value="GroES-like_sf"/>
</dbReference>
<dbReference type="SMART" id="SM00829">
    <property type="entry name" value="PKS_ER"/>
    <property type="match status" value="1"/>
</dbReference>
<proteinExistence type="predicted"/>
<evidence type="ECO:0000313" key="4">
    <source>
        <dbReference type="Proteomes" id="UP000625210"/>
    </source>
</evidence>
<dbReference type="InterPro" id="IPR045010">
    <property type="entry name" value="MDR_fam"/>
</dbReference>
<dbReference type="Proteomes" id="UP000625210">
    <property type="component" value="Unassembled WGS sequence"/>
</dbReference>
<feature type="domain" description="Enoyl reductase (ER)" evidence="2">
    <location>
        <begin position="16"/>
        <end position="331"/>
    </location>
</feature>
<dbReference type="SUPFAM" id="SSF50129">
    <property type="entry name" value="GroES-like"/>
    <property type="match status" value="2"/>
</dbReference>
<keyword evidence="1" id="KW-0560">Oxidoreductase</keyword>
<dbReference type="Pfam" id="PF16884">
    <property type="entry name" value="ADH_N_2"/>
    <property type="match status" value="1"/>
</dbReference>
<dbReference type="InterPro" id="IPR036291">
    <property type="entry name" value="NAD(P)-bd_dom_sf"/>
</dbReference>
<dbReference type="Pfam" id="PF00107">
    <property type="entry name" value="ADH_zinc_N"/>
    <property type="match status" value="1"/>
</dbReference>
<dbReference type="PANTHER" id="PTHR43205:SF7">
    <property type="entry name" value="PROSTAGLANDIN REDUCTASE 1"/>
    <property type="match status" value="1"/>
</dbReference>
<reference evidence="3" key="1">
    <citation type="journal article" date="2014" name="Int. J. Syst. Evol. Microbiol.">
        <title>Complete genome sequence of Corynebacterium casei LMG S-19264T (=DSM 44701T), isolated from a smear-ripened cheese.</title>
        <authorList>
            <consortium name="US DOE Joint Genome Institute (JGI-PGF)"/>
            <person name="Walter F."/>
            <person name="Albersmeier A."/>
            <person name="Kalinowski J."/>
            <person name="Ruckert C."/>
        </authorList>
    </citation>
    <scope>NUCLEOTIDE SEQUENCE</scope>
    <source>
        <strain evidence="3">CGMCC 1.15179</strain>
    </source>
</reference>
<dbReference type="InterPro" id="IPR041694">
    <property type="entry name" value="ADH_N_2"/>
</dbReference>
<evidence type="ECO:0000313" key="3">
    <source>
        <dbReference type="EMBL" id="GGE25802.1"/>
    </source>
</evidence>
<name>A0A8J2YDF1_9BACL</name>
<comment type="caution">
    <text evidence="3">The sequence shown here is derived from an EMBL/GenBank/DDBJ whole genome shotgun (WGS) entry which is preliminary data.</text>
</comment>
<gene>
    <name evidence="3" type="primary">yfmJ</name>
    <name evidence="3" type="ORF">GCM10011571_29900</name>
</gene>
<dbReference type="CDD" id="cd05288">
    <property type="entry name" value="PGDH"/>
    <property type="match status" value="1"/>
</dbReference>
<keyword evidence="4" id="KW-1185">Reference proteome</keyword>
<dbReference type="InterPro" id="IPR013149">
    <property type="entry name" value="ADH-like_C"/>
</dbReference>
<organism evidence="3 4">
    <name type="scientific">Marinithermofilum abyssi</name>
    <dbReference type="NCBI Taxonomy" id="1571185"/>
    <lineage>
        <taxon>Bacteria</taxon>
        <taxon>Bacillati</taxon>
        <taxon>Bacillota</taxon>
        <taxon>Bacilli</taxon>
        <taxon>Bacillales</taxon>
        <taxon>Thermoactinomycetaceae</taxon>
        <taxon>Marinithermofilum</taxon>
    </lineage>
</organism>
<dbReference type="SUPFAM" id="SSF51735">
    <property type="entry name" value="NAD(P)-binding Rossmann-fold domains"/>
    <property type="match status" value="1"/>
</dbReference>
<dbReference type="RefSeq" id="WP_188648699.1">
    <property type="nucleotide sequence ID" value="NZ_BMHQ01000012.1"/>
</dbReference>
<dbReference type="AlphaFoldDB" id="A0A8J2YDF1"/>
<accession>A0A8J2YDF1</accession>
<dbReference type="PANTHER" id="PTHR43205">
    <property type="entry name" value="PROSTAGLANDIN REDUCTASE"/>
    <property type="match status" value="1"/>
</dbReference>
<dbReference type="Gene3D" id="3.90.180.10">
    <property type="entry name" value="Medium-chain alcohol dehydrogenases, catalytic domain"/>
    <property type="match status" value="1"/>
</dbReference>